<reference evidence="10" key="1">
    <citation type="journal article" date="2017" name="Acta Aliment.">
        <title>Plant polysaccharide degrading enzyme system of Thermpbifida cellulosilytica TB100 revealed by de novo genome project data.</title>
        <authorList>
            <person name="Toth A."/>
            <person name="Baka E."/>
            <person name="Luzics S."/>
            <person name="Bata-Vidacs I."/>
            <person name="Nagy I."/>
            <person name="Balint B."/>
            <person name="Herceg R."/>
            <person name="Olasz F."/>
            <person name="Wilk T."/>
            <person name="Nagy T."/>
            <person name="Kriszt B."/>
            <person name="Nagy I."/>
            <person name="Kukolya J."/>
        </authorList>
    </citation>
    <scope>NUCLEOTIDE SEQUENCE [LARGE SCALE GENOMIC DNA]</scope>
    <source>
        <strain evidence="10">TB100</strain>
    </source>
</reference>
<dbReference type="EMBL" id="LGEM01000114">
    <property type="protein sequence ID" value="KUP95692.1"/>
    <property type="molecule type" value="Genomic_DNA"/>
</dbReference>
<name>A0A147KEG2_THECS</name>
<sequence length="159" mass="16269">MRSLIPSDARRPLAVLAAAGLLLSGCGSPTGPPDGQAEPSSPSDAEQHPRTELTVERAVSDPDAPAGLDGFSPGVWTLTCEPAGGDHPDPEAACAALAEAGVDVFAPVPEDQPCTLVYGGPETATVTGHVAGTPVDAEFSRENGCEIDRWERVGPLLHP</sequence>
<dbReference type="InterPro" id="IPR023549">
    <property type="entry name" value="Subtilisin_inhibitor"/>
</dbReference>
<evidence type="ECO:0000313" key="9">
    <source>
        <dbReference type="EMBL" id="KUP95692.1"/>
    </source>
</evidence>
<keyword evidence="4" id="KW-0646">Protease inhibitor</keyword>
<dbReference type="AlphaFoldDB" id="A0A147KEG2"/>
<evidence type="ECO:0000256" key="6">
    <source>
        <dbReference type="ARBA" id="ARBA00023157"/>
    </source>
</evidence>
<dbReference type="PROSITE" id="PS00999">
    <property type="entry name" value="SSI"/>
    <property type="match status" value="1"/>
</dbReference>
<dbReference type="OrthoDB" id="3427327at2"/>
<evidence type="ECO:0000256" key="1">
    <source>
        <dbReference type="ARBA" id="ARBA00004613"/>
    </source>
</evidence>
<feature type="compositionally biased region" description="Basic and acidic residues" evidence="7">
    <location>
        <begin position="45"/>
        <end position="60"/>
    </location>
</feature>
<dbReference type="PATRIC" id="fig|665004.4.peg.4019"/>
<evidence type="ECO:0000313" key="10">
    <source>
        <dbReference type="Proteomes" id="UP000074382"/>
    </source>
</evidence>
<keyword evidence="5" id="KW-0722">Serine protease inhibitor</keyword>
<dbReference type="RefSeq" id="WP_068758596.1">
    <property type="nucleotide sequence ID" value="NZ_KQ950188.1"/>
</dbReference>
<comment type="subcellular location">
    <subcellularLocation>
        <location evidence="1">Secreted</location>
    </subcellularLocation>
</comment>
<dbReference type="STRING" id="665004.AC529_16235"/>
<evidence type="ECO:0000259" key="8">
    <source>
        <dbReference type="Pfam" id="PF00720"/>
    </source>
</evidence>
<proteinExistence type="inferred from homology"/>
<dbReference type="InterPro" id="IPR020054">
    <property type="entry name" value="Prot_inh_SSI_I16_CS"/>
</dbReference>
<dbReference type="Proteomes" id="UP000074382">
    <property type="component" value="Unassembled WGS sequence"/>
</dbReference>
<feature type="domain" description="Subtilisin inhibitor" evidence="8">
    <location>
        <begin position="77"/>
        <end position="137"/>
    </location>
</feature>
<accession>A0A147KEG2</accession>
<keyword evidence="3" id="KW-0964">Secreted</keyword>
<evidence type="ECO:0000256" key="7">
    <source>
        <dbReference type="SAM" id="MobiDB-lite"/>
    </source>
</evidence>
<dbReference type="Gene3D" id="3.30.350.10">
    <property type="entry name" value="Subtilisin inhibitor-like"/>
    <property type="match status" value="1"/>
</dbReference>
<dbReference type="GO" id="GO:0004867">
    <property type="term" value="F:serine-type endopeptidase inhibitor activity"/>
    <property type="evidence" value="ECO:0007669"/>
    <property type="project" value="UniProtKB-KW"/>
</dbReference>
<dbReference type="Pfam" id="PF00720">
    <property type="entry name" value="SSI"/>
    <property type="match status" value="1"/>
</dbReference>
<protein>
    <recommendedName>
        <fullName evidence="8">Subtilisin inhibitor domain-containing protein</fullName>
    </recommendedName>
</protein>
<comment type="caution">
    <text evidence="9">The sequence shown here is derived from an EMBL/GenBank/DDBJ whole genome shotgun (WGS) entry which is preliminary data.</text>
</comment>
<feature type="region of interest" description="Disordered" evidence="7">
    <location>
        <begin position="24"/>
        <end position="73"/>
    </location>
</feature>
<dbReference type="SUPFAM" id="SSF55399">
    <property type="entry name" value="Subtilisin inhibitor"/>
    <property type="match status" value="1"/>
</dbReference>
<evidence type="ECO:0000256" key="3">
    <source>
        <dbReference type="ARBA" id="ARBA00022525"/>
    </source>
</evidence>
<gene>
    <name evidence="9" type="ORF">AC529_16235</name>
</gene>
<evidence type="ECO:0000256" key="4">
    <source>
        <dbReference type="ARBA" id="ARBA00022690"/>
    </source>
</evidence>
<comment type="similarity">
    <text evidence="2">Belongs to the protease inhibitor I16 (SSI) family.</text>
</comment>
<keyword evidence="6" id="KW-1015">Disulfide bond</keyword>
<keyword evidence="10" id="KW-1185">Reference proteome</keyword>
<dbReference type="InterPro" id="IPR036819">
    <property type="entry name" value="Subtilisin_inhibitor-like_sf"/>
</dbReference>
<dbReference type="PROSITE" id="PS51257">
    <property type="entry name" value="PROKAR_LIPOPROTEIN"/>
    <property type="match status" value="1"/>
</dbReference>
<evidence type="ECO:0000256" key="5">
    <source>
        <dbReference type="ARBA" id="ARBA00022900"/>
    </source>
</evidence>
<evidence type="ECO:0000256" key="2">
    <source>
        <dbReference type="ARBA" id="ARBA00010472"/>
    </source>
</evidence>
<organism evidence="9 10">
    <name type="scientific">Thermobifida cellulosilytica TB100</name>
    <dbReference type="NCBI Taxonomy" id="665004"/>
    <lineage>
        <taxon>Bacteria</taxon>
        <taxon>Bacillati</taxon>
        <taxon>Actinomycetota</taxon>
        <taxon>Actinomycetes</taxon>
        <taxon>Streptosporangiales</taxon>
        <taxon>Nocardiopsidaceae</taxon>
        <taxon>Thermobifida</taxon>
    </lineage>
</organism>
<dbReference type="GO" id="GO:0005576">
    <property type="term" value="C:extracellular region"/>
    <property type="evidence" value="ECO:0007669"/>
    <property type="project" value="UniProtKB-SubCell"/>
</dbReference>